<keyword evidence="6 14" id="KW-0812">Transmembrane</keyword>
<keyword evidence="8 14" id="KW-1133">Transmembrane helix</keyword>
<dbReference type="GO" id="GO:0050380">
    <property type="term" value="F:undecaprenyl-diphosphatase activity"/>
    <property type="evidence" value="ECO:0007669"/>
    <property type="project" value="UniProtKB-EC"/>
</dbReference>
<evidence type="ECO:0000256" key="9">
    <source>
        <dbReference type="ARBA" id="ARBA00023136"/>
    </source>
</evidence>
<dbReference type="EC" id="3.6.1.27" evidence="3"/>
<evidence type="ECO:0000256" key="14">
    <source>
        <dbReference type="SAM" id="Phobius"/>
    </source>
</evidence>
<dbReference type="InterPro" id="IPR003824">
    <property type="entry name" value="UppP"/>
</dbReference>
<dbReference type="GO" id="GO:0005886">
    <property type="term" value="C:plasma membrane"/>
    <property type="evidence" value="ECO:0007669"/>
    <property type="project" value="UniProtKB-SubCell"/>
</dbReference>
<comment type="similarity">
    <text evidence="2">Belongs to the UppP family.</text>
</comment>
<keyword evidence="7" id="KW-0378">Hydrolase</keyword>
<evidence type="ECO:0000256" key="10">
    <source>
        <dbReference type="ARBA" id="ARBA00023251"/>
    </source>
</evidence>
<gene>
    <name evidence="15" type="ORF">COU47_03380</name>
</gene>
<evidence type="ECO:0000256" key="3">
    <source>
        <dbReference type="ARBA" id="ARBA00012374"/>
    </source>
</evidence>
<dbReference type="AlphaFoldDB" id="A0A2H0TCV0"/>
<comment type="catalytic activity">
    <reaction evidence="13">
        <text>di-trans,octa-cis-undecaprenyl diphosphate + H2O = di-trans,octa-cis-undecaprenyl phosphate + phosphate + H(+)</text>
        <dbReference type="Rhea" id="RHEA:28094"/>
        <dbReference type="ChEBI" id="CHEBI:15377"/>
        <dbReference type="ChEBI" id="CHEBI:15378"/>
        <dbReference type="ChEBI" id="CHEBI:43474"/>
        <dbReference type="ChEBI" id="CHEBI:58405"/>
        <dbReference type="ChEBI" id="CHEBI:60392"/>
        <dbReference type="EC" id="3.6.1.27"/>
    </reaction>
</comment>
<proteinExistence type="inferred from homology"/>
<comment type="caution">
    <text evidence="15">The sequence shown here is derived from an EMBL/GenBank/DDBJ whole genome shotgun (WGS) entry which is preliminary data.</text>
</comment>
<feature type="transmembrane region" description="Helical" evidence="14">
    <location>
        <begin position="247"/>
        <end position="265"/>
    </location>
</feature>
<evidence type="ECO:0000256" key="4">
    <source>
        <dbReference type="ARBA" id="ARBA00021581"/>
    </source>
</evidence>
<evidence type="ECO:0000256" key="5">
    <source>
        <dbReference type="ARBA" id="ARBA00022475"/>
    </source>
</evidence>
<feature type="transmembrane region" description="Helical" evidence="14">
    <location>
        <begin position="85"/>
        <end position="106"/>
    </location>
</feature>
<evidence type="ECO:0000256" key="7">
    <source>
        <dbReference type="ARBA" id="ARBA00022801"/>
    </source>
</evidence>
<dbReference type="PANTHER" id="PTHR30622:SF2">
    <property type="entry name" value="UNDECAPRENYL-DIPHOSPHATASE"/>
    <property type="match status" value="1"/>
</dbReference>
<dbReference type="PANTHER" id="PTHR30622">
    <property type="entry name" value="UNDECAPRENYL-DIPHOSPHATASE"/>
    <property type="match status" value="1"/>
</dbReference>
<name>A0A2H0TCV0_9BACT</name>
<keyword evidence="9 14" id="KW-0472">Membrane</keyword>
<reference evidence="16" key="1">
    <citation type="submission" date="2017-09" db="EMBL/GenBank/DDBJ databases">
        <title>Depth-based differentiation of microbial function through sediment-hosted aquifers and enrichment of novel symbionts in the deep terrestrial subsurface.</title>
        <authorList>
            <person name="Probst A.J."/>
            <person name="Ladd B."/>
            <person name="Jarett J.K."/>
            <person name="Geller-Mcgrath D.E."/>
            <person name="Sieber C.M.K."/>
            <person name="Emerson J.B."/>
            <person name="Anantharaman K."/>
            <person name="Thomas B.C."/>
            <person name="Malmstrom R."/>
            <person name="Stieglmeier M."/>
            <person name="Klingl A."/>
            <person name="Woyke T."/>
            <person name="Ryan C.M."/>
            <person name="Banfield J.F."/>
        </authorList>
    </citation>
    <scope>NUCLEOTIDE SEQUENCE [LARGE SCALE GENOMIC DNA]</scope>
</reference>
<evidence type="ECO:0000256" key="6">
    <source>
        <dbReference type="ARBA" id="ARBA00022692"/>
    </source>
</evidence>
<sequence>MIESVVLGLLQGFAEWLPISSEGLLVLAQVNLFGETSIIHAVELSLFLHLGTFFAALIYFRKDVRRIILNLFSYSRIDNVSRREIRFYAVATLVSGVLGFSLLFIVSRALGEVSSFEFVGKIITGGIAALLFITAGLGFLRKVKGTRTKEFLSLGDGIILGIVQGCSALPGLSRSGTTVAAFLLRAFDDASALRLSFIMSLPIVLGGNIVLQVSSFSVSAELFMGLIAAFVSGFVTIHILLRIARRVQFSWFVLFFAVLTVASLFL</sequence>
<dbReference type="Proteomes" id="UP000231503">
    <property type="component" value="Unassembled WGS sequence"/>
</dbReference>
<feature type="transmembrane region" description="Helical" evidence="14">
    <location>
        <begin position="38"/>
        <end position="60"/>
    </location>
</feature>
<feature type="transmembrane region" description="Helical" evidence="14">
    <location>
        <begin position="118"/>
        <end position="139"/>
    </location>
</feature>
<evidence type="ECO:0000256" key="8">
    <source>
        <dbReference type="ARBA" id="ARBA00022989"/>
    </source>
</evidence>
<keyword evidence="5" id="KW-1003">Cell membrane</keyword>
<evidence type="ECO:0000313" key="15">
    <source>
        <dbReference type="EMBL" id="PIR69386.1"/>
    </source>
</evidence>
<evidence type="ECO:0000256" key="2">
    <source>
        <dbReference type="ARBA" id="ARBA00010621"/>
    </source>
</evidence>
<evidence type="ECO:0000256" key="13">
    <source>
        <dbReference type="ARBA" id="ARBA00047594"/>
    </source>
</evidence>
<keyword evidence="10" id="KW-0046">Antibiotic resistance</keyword>
<dbReference type="EMBL" id="PFCO01000008">
    <property type="protein sequence ID" value="PIR69386.1"/>
    <property type="molecule type" value="Genomic_DNA"/>
</dbReference>
<evidence type="ECO:0000256" key="1">
    <source>
        <dbReference type="ARBA" id="ARBA00004651"/>
    </source>
</evidence>
<feature type="transmembrane region" description="Helical" evidence="14">
    <location>
        <begin position="192"/>
        <end position="211"/>
    </location>
</feature>
<comment type="subcellular location">
    <subcellularLocation>
        <location evidence="1">Cell membrane</location>
        <topology evidence="1">Multi-pass membrane protein</topology>
    </subcellularLocation>
</comment>
<accession>A0A2H0TCV0</accession>
<evidence type="ECO:0000313" key="16">
    <source>
        <dbReference type="Proteomes" id="UP000231503"/>
    </source>
</evidence>
<organism evidence="15 16">
    <name type="scientific">Candidatus Niyogibacteria bacterium CG10_big_fil_rev_8_21_14_0_10_46_36</name>
    <dbReference type="NCBI Taxonomy" id="1974726"/>
    <lineage>
        <taxon>Bacteria</taxon>
        <taxon>Candidatus Niyogiibacteriota</taxon>
    </lineage>
</organism>
<evidence type="ECO:0000256" key="11">
    <source>
        <dbReference type="ARBA" id="ARBA00032707"/>
    </source>
</evidence>
<dbReference type="Pfam" id="PF02673">
    <property type="entry name" value="BacA"/>
    <property type="match status" value="1"/>
</dbReference>
<feature type="transmembrane region" description="Helical" evidence="14">
    <location>
        <begin position="223"/>
        <end position="241"/>
    </location>
</feature>
<dbReference type="GO" id="GO:0046677">
    <property type="term" value="P:response to antibiotic"/>
    <property type="evidence" value="ECO:0007669"/>
    <property type="project" value="UniProtKB-KW"/>
</dbReference>
<evidence type="ECO:0000256" key="12">
    <source>
        <dbReference type="ARBA" id="ARBA00032932"/>
    </source>
</evidence>
<protein>
    <recommendedName>
        <fullName evidence="4">Undecaprenyl-diphosphatase</fullName>
        <ecNumber evidence="3">3.6.1.27</ecNumber>
    </recommendedName>
    <alternativeName>
        <fullName evidence="12">Bacitracin resistance protein</fullName>
    </alternativeName>
    <alternativeName>
        <fullName evidence="11">Undecaprenyl pyrophosphate phosphatase</fullName>
    </alternativeName>
</protein>